<evidence type="ECO:0000256" key="4">
    <source>
        <dbReference type="ARBA" id="ARBA00022691"/>
    </source>
</evidence>
<keyword evidence="3 6" id="KW-0808">Transferase</keyword>
<evidence type="ECO:0000256" key="6">
    <source>
        <dbReference type="RuleBase" id="RU003960"/>
    </source>
</evidence>
<dbReference type="PANTHER" id="PTHR45790:SF3">
    <property type="entry name" value="S-ADENOSYL-L-METHIONINE-DEPENDENT UROPORPHYRINOGEN III METHYLTRANSFERASE, CHLOROPLASTIC"/>
    <property type="match status" value="1"/>
</dbReference>
<dbReference type="InterPro" id="IPR003043">
    <property type="entry name" value="Uropor_MeTrfase_CS"/>
</dbReference>
<keyword evidence="4" id="KW-0949">S-adenosyl-L-methionine</keyword>
<keyword evidence="10" id="KW-1185">Reference proteome</keyword>
<dbReference type="RefSeq" id="WP_200796621.1">
    <property type="nucleotide sequence ID" value="NZ_FQXV01000005.1"/>
</dbReference>
<keyword evidence="5" id="KW-0627">Porphyrin biosynthesis</keyword>
<dbReference type="GO" id="GO:0004852">
    <property type="term" value="F:uroporphyrinogen-III synthase activity"/>
    <property type="evidence" value="ECO:0007669"/>
    <property type="project" value="InterPro"/>
</dbReference>
<organism evidence="9 10">
    <name type="scientific">Sporobacter termitidis DSM 10068</name>
    <dbReference type="NCBI Taxonomy" id="1123282"/>
    <lineage>
        <taxon>Bacteria</taxon>
        <taxon>Bacillati</taxon>
        <taxon>Bacillota</taxon>
        <taxon>Clostridia</taxon>
        <taxon>Eubacteriales</taxon>
        <taxon>Oscillospiraceae</taxon>
        <taxon>Sporobacter</taxon>
    </lineage>
</organism>
<keyword evidence="2 6" id="KW-0489">Methyltransferase</keyword>
<dbReference type="InterPro" id="IPR014777">
    <property type="entry name" value="4pyrrole_Mease_sub1"/>
</dbReference>
<dbReference type="SUPFAM" id="SSF53790">
    <property type="entry name" value="Tetrapyrrole methylase"/>
    <property type="match status" value="1"/>
</dbReference>
<dbReference type="GO" id="GO:0019354">
    <property type="term" value="P:siroheme biosynthetic process"/>
    <property type="evidence" value="ECO:0007669"/>
    <property type="project" value="InterPro"/>
</dbReference>
<feature type="domain" description="Tetrapyrrole biosynthesis uroporphyrinogen III synthase" evidence="8">
    <location>
        <begin position="268"/>
        <end position="491"/>
    </location>
</feature>
<dbReference type="InterPro" id="IPR000878">
    <property type="entry name" value="4pyrrol_Mease"/>
</dbReference>
<dbReference type="Gene3D" id="3.40.50.10090">
    <property type="match status" value="2"/>
</dbReference>
<reference evidence="9 10" key="1">
    <citation type="submission" date="2016-11" db="EMBL/GenBank/DDBJ databases">
        <authorList>
            <person name="Jaros S."/>
            <person name="Januszkiewicz K."/>
            <person name="Wedrychowicz H."/>
        </authorList>
    </citation>
    <scope>NUCLEOTIDE SEQUENCE [LARGE SCALE GENOMIC DNA]</scope>
    <source>
        <strain evidence="9 10">DSM 10068</strain>
    </source>
</reference>
<evidence type="ECO:0000256" key="1">
    <source>
        <dbReference type="ARBA" id="ARBA00012162"/>
    </source>
</evidence>
<dbReference type="CDD" id="cd11642">
    <property type="entry name" value="SUMT"/>
    <property type="match status" value="1"/>
</dbReference>
<proteinExistence type="inferred from homology"/>
<dbReference type="Gene3D" id="3.30.950.10">
    <property type="entry name" value="Methyltransferase, Cobalt-precorrin-4 Transmethylase, Domain 2"/>
    <property type="match status" value="1"/>
</dbReference>
<evidence type="ECO:0000259" key="8">
    <source>
        <dbReference type="Pfam" id="PF02602"/>
    </source>
</evidence>
<dbReference type="FunFam" id="3.30.950.10:FF:000001">
    <property type="entry name" value="Siroheme synthase"/>
    <property type="match status" value="1"/>
</dbReference>
<dbReference type="STRING" id="1123282.SAMN02745823_01867"/>
<accession>A0A1M5XJ83</accession>
<dbReference type="PROSITE" id="PS00840">
    <property type="entry name" value="SUMT_2"/>
    <property type="match status" value="1"/>
</dbReference>
<protein>
    <recommendedName>
        <fullName evidence="1">uroporphyrinogen-III C-methyltransferase</fullName>
        <ecNumber evidence="1">2.1.1.107</ecNumber>
    </recommendedName>
</protein>
<dbReference type="InterPro" id="IPR003754">
    <property type="entry name" value="4pyrrol_synth_uPrphyn_synth"/>
</dbReference>
<dbReference type="NCBIfam" id="NF004790">
    <property type="entry name" value="PRK06136.1"/>
    <property type="match status" value="1"/>
</dbReference>
<dbReference type="EC" id="2.1.1.107" evidence="1"/>
<evidence type="ECO:0000313" key="10">
    <source>
        <dbReference type="Proteomes" id="UP000183995"/>
    </source>
</evidence>
<gene>
    <name evidence="9" type="ORF">SAMN02745823_01867</name>
</gene>
<dbReference type="NCBIfam" id="TIGR01469">
    <property type="entry name" value="cobA_cysG_Cterm"/>
    <property type="match status" value="1"/>
</dbReference>
<evidence type="ECO:0000256" key="5">
    <source>
        <dbReference type="ARBA" id="ARBA00023244"/>
    </source>
</evidence>
<dbReference type="Pfam" id="PF00590">
    <property type="entry name" value="TP_methylase"/>
    <property type="match status" value="1"/>
</dbReference>
<name>A0A1M5XJ83_9FIRM</name>
<dbReference type="Gene3D" id="3.40.1010.10">
    <property type="entry name" value="Cobalt-precorrin-4 Transmethylase, Domain 1"/>
    <property type="match status" value="1"/>
</dbReference>
<dbReference type="InterPro" id="IPR036108">
    <property type="entry name" value="4pyrrol_syn_uPrphyn_synt_sf"/>
</dbReference>
<dbReference type="Proteomes" id="UP000183995">
    <property type="component" value="Unassembled WGS sequence"/>
</dbReference>
<dbReference type="InterPro" id="IPR014776">
    <property type="entry name" value="4pyrrole_Mease_sub2"/>
</dbReference>
<evidence type="ECO:0000256" key="2">
    <source>
        <dbReference type="ARBA" id="ARBA00022603"/>
    </source>
</evidence>
<feature type="domain" description="Tetrapyrrole methylase" evidence="7">
    <location>
        <begin position="5"/>
        <end position="216"/>
    </location>
</feature>
<sequence>MKQGKVWLVGAGPSDPGLLTLKARSVLEEAEVVLYDSLAGDGVLALIPPGARRINVGKRAGHAQMPQEEINKTLLEEARQGNRVVRLKGGDPFLFGRGGEELELLRAHGVPFEIVPGVTSAIAVPAYAGIPVTHRDFCSSVHIITGHLKDDDKPHIDFEALTRLDGTLIFLMGVGALGVICRSLMDAGMSPDTPAAVLEKGTTADQRRVVSTLKALPADAERQSIATPAIIVVGRVCALAEKFHWAEDRPLGGARVIVTRPRSLASGLSKKLYALGAEVVEIPAIQTVGIENNNELQAAIKRLNEYQWLVFTSQAGVDVFFDILRRNRTDIRCLAGLKFAAIGTATEKAIADRGIFVDCMPATYDAASLGRALAEAVKPGEKLLIPRARIGSPDLTAALDRQGISYDDIPVYDTVYESGGVPPLDEMLKTRRIDYVAFTSASTVRGFASMAGAADFEKLTAVCIGEQTAREAKKLGMKTEVSDEVTIDSLTAKIAALHQAAKA</sequence>
<dbReference type="GO" id="GO:0032259">
    <property type="term" value="P:methylation"/>
    <property type="evidence" value="ECO:0007669"/>
    <property type="project" value="UniProtKB-KW"/>
</dbReference>
<evidence type="ECO:0000256" key="3">
    <source>
        <dbReference type="ARBA" id="ARBA00022679"/>
    </source>
</evidence>
<dbReference type="FunFam" id="3.40.1010.10:FF:000001">
    <property type="entry name" value="Siroheme synthase"/>
    <property type="match status" value="1"/>
</dbReference>
<dbReference type="AlphaFoldDB" id="A0A1M5XJ83"/>
<dbReference type="SUPFAM" id="SSF69618">
    <property type="entry name" value="HemD-like"/>
    <property type="match status" value="1"/>
</dbReference>
<dbReference type="InterPro" id="IPR035996">
    <property type="entry name" value="4pyrrol_Methylase_sf"/>
</dbReference>
<dbReference type="EMBL" id="FQXV01000005">
    <property type="protein sequence ID" value="SHH99897.1"/>
    <property type="molecule type" value="Genomic_DNA"/>
</dbReference>
<dbReference type="Pfam" id="PF02602">
    <property type="entry name" value="HEM4"/>
    <property type="match status" value="1"/>
</dbReference>
<evidence type="ECO:0000259" key="7">
    <source>
        <dbReference type="Pfam" id="PF00590"/>
    </source>
</evidence>
<dbReference type="InterPro" id="IPR006366">
    <property type="entry name" value="CobA/CysG_C"/>
</dbReference>
<dbReference type="GO" id="GO:0004851">
    <property type="term" value="F:uroporphyrin-III C-methyltransferase activity"/>
    <property type="evidence" value="ECO:0007669"/>
    <property type="project" value="UniProtKB-EC"/>
</dbReference>
<comment type="similarity">
    <text evidence="6">Belongs to the precorrin methyltransferase family.</text>
</comment>
<dbReference type="InterPro" id="IPR050161">
    <property type="entry name" value="Siro_Cobalamin_biosynth"/>
</dbReference>
<evidence type="ECO:0000313" key="9">
    <source>
        <dbReference type="EMBL" id="SHH99897.1"/>
    </source>
</evidence>
<dbReference type="CDD" id="cd06578">
    <property type="entry name" value="HemD"/>
    <property type="match status" value="1"/>
</dbReference>
<dbReference type="PANTHER" id="PTHR45790">
    <property type="entry name" value="SIROHEME SYNTHASE-RELATED"/>
    <property type="match status" value="1"/>
</dbReference>